<evidence type="ECO:0000313" key="3">
    <source>
        <dbReference type="Proteomes" id="UP000008311"/>
    </source>
</evidence>
<evidence type="ECO:0000256" key="1">
    <source>
        <dbReference type="SAM" id="MobiDB-lite"/>
    </source>
</evidence>
<organism evidence="2 3">
    <name type="scientific">Ricinus communis</name>
    <name type="common">Castor bean</name>
    <dbReference type="NCBI Taxonomy" id="3988"/>
    <lineage>
        <taxon>Eukaryota</taxon>
        <taxon>Viridiplantae</taxon>
        <taxon>Streptophyta</taxon>
        <taxon>Embryophyta</taxon>
        <taxon>Tracheophyta</taxon>
        <taxon>Spermatophyta</taxon>
        <taxon>Magnoliopsida</taxon>
        <taxon>eudicotyledons</taxon>
        <taxon>Gunneridae</taxon>
        <taxon>Pentapetalae</taxon>
        <taxon>rosids</taxon>
        <taxon>fabids</taxon>
        <taxon>Malpighiales</taxon>
        <taxon>Euphorbiaceae</taxon>
        <taxon>Acalyphoideae</taxon>
        <taxon>Acalypheae</taxon>
        <taxon>Ricinus</taxon>
    </lineage>
</organism>
<name>B9TND3_RICCO</name>
<gene>
    <name evidence="2" type="ORF">RCOM_2144220</name>
</gene>
<keyword evidence="3" id="KW-1185">Reference proteome</keyword>
<sequence>RRGLRIHRHADCHLRRADGRRRAVRPAPQSHLRPAMPPTTPRHAPPPPPPPPPASPATAALRTTAQRKAPRT</sequence>
<feature type="compositionally biased region" description="Basic and acidic residues" evidence="1">
    <location>
        <begin position="9"/>
        <end position="21"/>
    </location>
</feature>
<proteinExistence type="predicted"/>
<dbReference type="AlphaFoldDB" id="B9TND3"/>
<protein>
    <submittedName>
        <fullName evidence="2">Uncharacterized protein</fullName>
    </submittedName>
</protein>
<dbReference type="EMBL" id="EQ992178">
    <property type="protein sequence ID" value="EEF22631.1"/>
    <property type="molecule type" value="Genomic_DNA"/>
</dbReference>
<feature type="non-terminal residue" evidence="2">
    <location>
        <position position="72"/>
    </location>
</feature>
<dbReference type="Proteomes" id="UP000008311">
    <property type="component" value="Unassembled WGS sequence"/>
</dbReference>
<feature type="compositionally biased region" description="Pro residues" evidence="1">
    <location>
        <begin position="35"/>
        <end position="55"/>
    </location>
</feature>
<dbReference type="InParanoid" id="B9TND3"/>
<evidence type="ECO:0000313" key="2">
    <source>
        <dbReference type="EMBL" id="EEF22631.1"/>
    </source>
</evidence>
<feature type="non-terminal residue" evidence="2">
    <location>
        <position position="1"/>
    </location>
</feature>
<accession>B9TND3</accession>
<reference evidence="3" key="1">
    <citation type="journal article" date="2010" name="Nat. Biotechnol.">
        <title>Draft genome sequence of the oilseed species Ricinus communis.</title>
        <authorList>
            <person name="Chan A.P."/>
            <person name="Crabtree J."/>
            <person name="Zhao Q."/>
            <person name="Lorenzi H."/>
            <person name="Orvis J."/>
            <person name="Puiu D."/>
            <person name="Melake-Berhan A."/>
            <person name="Jones K.M."/>
            <person name="Redman J."/>
            <person name="Chen G."/>
            <person name="Cahoon E.B."/>
            <person name="Gedil M."/>
            <person name="Stanke M."/>
            <person name="Haas B.J."/>
            <person name="Wortman J.R."/>
            <person name="Fraser-Liggett C.M."/>
            <person name="Ravel J."/>
            <person name="Rabinowicz P.D."/>
        </authorList>
    </citation>
    <scope>NUCLEOTIDE SEQUENCE [LARGE SCALE GENOMIC DNA]</scope>
    <source>
        <strain evidence="3">cv. Hale</strain>
    </source>
</reference>
<feature type="region of interest" description="Disordered" evidence="1">
    <location>
        <begin position="1"/>
        <end position="72"/>
    </location>
</feature>